<protein>
    <submittedName>
        <fullName evidence="1">Uncharacterized protein</fullName>
    </submittedName>
</protein>
<sequence>MFSSFNSLSYHSWPGLCSSYTTIISVAITANKPFIHHSYCLPLCLAKNFSALFEIARCYPNTLFLKKIIEKQRDYNIRLMSPVKPKSRISNR</sequence>
<evidence type="ECO:0000313" key="1">
    <source>
        <dbReference type="EMBL" id="AKN36123.1"/>
    </source>
</evidence>
<name>A0A0H3ZJJ6_9VIBR</name>
<accession>A0A0H3ZJJ6</accession>
<organism evidence="1">
    <name type="scientific">Vibrio tasmaniensis</name>
    <dbReference type="NCBI Taxonomy" id="212663"/>
    <lineage>
        <taxon>Bacteria</taxon>
        <taxon>Pseudomonadati</taxon>
        <taxon>Pseudomonadota</taxon>
        <taxon>Gammaproteobacteria</taxon>
        <taxon>Vibrionales</taxon>
        <taxon>Vibrionaceae</taxon>
        <taxon>Vibrio</taxon>
    </lineage>
</organism>
<proteinExistence type="predicted"/>
<reference evidence="1" key="1">
    <citation type="journal article" date="2015" name="MBio">
        <title>Eco-Evolutionary Dynamics of Episomes among Ecologically Cohesive Bacterial Populations.</title>
        <authorList>
            <person name="Xue H."/>
            <person name="Cordero O.X."/>
            <person name="Camas F.M."/>
            <person name="Trimble W."/>
            <person name="Meyer F."/>
            <person name="Guglielmini J."/>
            <person name="Rocha E.P."/>
            <person name="Polz M.F."/>
        </authorList>
    </citation>
    <scope>NUCLEOTIDE SEQUENCE</scope>
    <source>
        <strain evidence="1">1F_279</strain>
    </source>
</reference>
<dbReference type="EMBL" id="KP795468">
    <property type="protein sequence ID" value="AKN36123.1"/>
    <property type="molecule type" value="Genomic_DNA"/>
</dbReference>
<dbReference type="AlphaFoldDB" id="A0A0H3ZJJ6"/>